<dbReference type="InterPro" id="IPR013766">
    <property type="entry name" value="Thioredoxin_domain"/>
</dbReference>
<dbReference type="OrthoDB" id="446890at2759"/>
<dbReference type="PROSITE" id="PS00763">
    <property type="entry name" value="GLUTATHIONE_PEROXID_2"/>
    <property type="match status" value="1"/>
</dbReference>
<evidence type="ECO:0000256" key="2">
    <source>
        <dbReference type="ARBA" id="ARBA00022559"/>
    </source>
</evidence>
<dbReference type="InterPro" id="IPR029759">
    <property type="entry name" value="GPX_AS"/>
</dbReference>
<evidence type="ECO:0000256" key="3">
    <source>
        <dbReference type="ARBA" id="ARBA00022862"/>
    </source>
</evidence>
<organism evidence="9 10">
    <name type="scientific">Heliocybe sulcata</name>
    <dbReference type="NCBI Taxonomy" id="5364"/>
    <lineage>
        <taxon>Eukaryota</taxon>
        <taxon>Fungi</taxon>
        <taxon>Dikarya</taxon>
        <taxon>Basidiomycota</taxon>
        <taxon>Agaricomycotina</taxon>
        <taxon>Agaricomycetes</taxon>
        <taxon>Gloeophyllales</taxon>
        <taxon>Gloeophyllaceae</taxon>
        <taxon>Heliocybe</taxon>
    </lineage>
</organism>
<gene>
    <name evidence="9" type="ORF">OE88DRAFT_1639214</name>
</gene>
<dbReference type="Pfam" id="PF00255">
    <property type="entry name" value="GSHPx"/>
    <property type="match status" value="1"/>
</dbReference>
<keyword evidence="3" id="KW-0049">Antioxidant</keyword>
<comment type="similarity">
    <text evidence="1 7">Belongs to the glutathione peroxidase family.</text>
</comment>
<dbReference type="PANTHER" id="PTHR11592">
    <property type="entry name" value="GLUTATHIONE PEROXIDASE"/>
    <property type="match status" value="1"/>
</dbReference>
<dbReference type="PROSITE" id="PS51352">
    <property type="entry name" value="THIOREDOXIN_2"/>
    <property type="match status" value="1"/>
</dbReference>
<name>A0A5C3MMD5_9AGAM</name>
<evidence type="ECO:0000256" key="5">
    <source>
        <dbReference type="ARBA" id="ARBA00049091"/>
    </source>
</evidence>
<dbReference type="PROSITE" id="PS51355">
    <property type="entry name" value="GLUTATHIONE_PEROXID_3"/>
    <property type="match status" value="1"/>
</dbReference>
<dbReference type="FunFam" id="3.40.30.10:FF:000010">
    <property type="entry name" value="Glutathione peroxidase"/>
    <property type="match status" value="1"/>
</dbReference>
<dbReference type="PIRSF" id="PIRSF000303">
    <property type="entry name" value="Glutathion_perox"/>
    <property type="match status" value="1"/>
</dbReference>
<feature type="domain" description="Thioredoxin" evidence="8">
    <location>
        <begin position="1"/>
        <end position="160"/>
    </location>
</feature>
<proteinExistence type="inferred from homology"/>
<comment type="catalytic activity">
    <reaction evidence="5">
        <text>a hydroperoxide + [thioredoxin]-dithiol = an alcohol + [thioredoxin]-disulfide + H2O</text>
        <dbReference type="Rhea" id="RHEA:62620"/>
        <dbReference type="Rhea" id="RHEA-COMP:10698"/>
        <dbReference type="Rhea" id="RHEA-COMP:10700"/>
        <dbReference type="ChEBI" id="CHEBI:15377"/>
        <dbReference type="ChEBI" id="CHEBI:29950"/>
        <dbReference type="ChEBI" id="CHEBI:30879"/>
        <dbReference type="ChEBI" id="CHEBI:35924"/>
        <dbReference type="ChEBI" id="CHEBI:50058"/>
        <dbReference type="EC" id="1.11.1.24"/>
    </reaction>
</comment>
<sequence>MVESFYELKAEMPGGKTMDFVDLKGKVVLVVNTASQCGFTPQYKGLQKLYEKYKDKDFVILGFPCNQFGGQEPGDDNAIAEFCTLNHGVSFPLMKKSDVNGDNTNEVFKWLKSQKAGLLGLTRIKWNFEKFLIDKNGNVVNRWASTTSPDAIDAEVAKLV</sequence>
<evidence type="ECO:0000313" key="10">
    <source>
        <dbReference type="Proteomes" id="UP000305948"/>
    </source>
</evidence>
<dbReference type="Proteomes" id="UP000305948">
    <property type="component" value="Unassembled WGS sequence"/>
</dbReference>
<dbReference type="InterPro" id="IPR000889">
    <property type="entry name" value="Glutathione_peroxidase"/>
</dbReference>
<accession>A0A5C3MMD5</accession>
<dbReference type="PROSITE" id="PS00460">
    <property type="entry name" value="GLUTATHIONE_PEROXID_1"/>
    <property type="match status" value="1"/>
</dbReference>
<feature type="active site" evidence="6">
    <location>
        <position position="37"/>
    </location>
</feature>
<dbReference type="PRINTS" id="PR01011">
    <property type="entry name" value="GLUTPROXDASE"/>
</dbReference>
<evidence type="ECO:0000256" key="6">
    <source>
        <dbReference type="PIRSR" id="PIRSR000303-1"/>
    </source>
</evidence>
<dbReference type="InterPro" id="IPR036249">
    <property type="entry name" value="Thioredoxin-like_sf"/>
</dbReference>
<dbReference type="AlphaFoldDB" id="A0A5C3MMD5"/>
<evidence type="ECO:0000259" key="8">
    <source>
        <dbReference type="PROSITE" id="PS51352"/>
    </source>
</evidence>
<evidence type="ECO:0000256" key="7">
    <source>
        <dbReference type="RuleBase" id="RU000499"/>
    </source>
</evidence>
<dbReference type="SUPFAM" id="SSF52833">
    <property type="entry name" value="Thioredoxin-like"/>
    <property type="match status" value="1"/>
</dbReference>
<dbReference type="Gene3D" id="3.40.30.10">
    <property type="entry name" value="Glutaredoxin"/>
    <property type="match status" value="1"/>
</dbReference>
<dbReference type="GO" id="GO:0034599">
    <property type="term" value="P:cellular response to oxidative stress"/>
    <property type="evidence" value="ECO:0007669"/>
    <property type="project" value="TreeGrafter"/>
</dbReference>
<dbReference type="STRING" id="5364.A0A5C3MMD5"/>
<evidence type="ECO:0000256" key="4">
    <source>
        <dbReference type="ARBA" id="ARBA00023002"/>
    </source>
</evidence>
<dbReference type="GO" id="GO:0140824">
    <property type="term" value="F:thioredoxin-dependent peroxiredoxin activity"/>
    <property type="evidence" value="ECO:0007669"/>
    <property type="project" value="UniProtKB-EC"/>
</dbReference>
<evidence type="ECO:0000313" key="9">
    <source>
        <dbReference type="EMBL" id="TFK45845.1"/>
    </source>
</evidence>
<keyword evidence="2 7" id="KW-0575">Peroxidase</keyword>
<dbReference type="CDD" id="cd00340">
    <property type="entry name" value="GSH_Peroxidase"/>
    <property type="match status" value="1"/>
</dbReference>
<dbReference type="PANTHER" id="PTHR11592:SF78">
    <property type="entry name" value="GLUTATHIONE PEROXIDASE"/>
    <property type="match status" value="1"/>
</dbReference>
<protein>
    <recommendedName>
        <fullName evidence="7">Glutathione peroxidase</fullName>
    </recommendedName>
</protein>
<keyword evidence="10" id="KW-1185">Reference proteome</keyword>
<dbReference type="InterPro" id="IPR029760">
    <property type="entry name" value="GPX_CS"/>
</dbReference>
<dbReference type="EMBL" id="ML213536">
    <property type="protein sequence ID" value="TFK45845.1"/>
    <property type="molecule type" value="Genomic_DNA"/>
</dbReference>
<evidence type="ECO:0000256" key="1">
    <source>
        <dbReference type="ARBA" id="ARBA00006926"/>
    </source>
</evidence>
<reference evidence="9 10" key="1">
    <citation type="journal article" date="2019" name="Nat. Ecol. Evol.">
        <title>Megaphylogeny resolves global patterns of mushroom evolution.</title>
        <authorList>
            <person name="Varga T."/>
            <person name="Krizsan K."/>
            <person name="Foldi C."/>
            <person name="Dima B."/>
            <person name="Sanchez-Garcia M."/>
            <person name="Sanchez-Ramirez S."/>
            <person name="Szollosi G.J."/>
            <person name="Szarkandi J.G."/>
            <person name="Papp V."/>
            <person name="Albert L."/>
            <person name="Andreopoulos W."/>
            <person name="Angelini C."/>
            <person name="Antonin V."/>
            <person name="Barry K.W."/>
            <person name="Bougher N.L."/>
            <person name="Buchanan P."/>
            <person name="Buyck B."/>
            <person name="Bense V."/>
            <person name="Catcheside P."/>
            <person name="Chovatia M."/>
            <person name="Cooper J."/>
            <person name="Damon W."/>
            <person name="Desjardin D."/>
            <person name="Finy P."/>
            <person name="Geml J."/>
            <person name="Haridas S."/>
            <person name="Hughes K."/>
            <person name="Justo A."/>
            <person name="Karasinski D."/>
            <person name="Kautmanova I."/>
            <person name="Kiss B."/>
            <person name="Kocsube S."/>
            <person name="Kotiranta H."/>
            <person name="LaButti K.M."/>
            <person name="Lechner B.E."/>
            <person name="Liimatainen K."/>
            <person name="Lipzen A."/>
            <person name="Lukacs Z."/>
            <person name="Mihaltcheva S."/>
            <person name="Morgado L.N."/>
            <person name="Niskanen T."/>
            <person name="Noordeloos M.E."/>
            <person name="Ohm R.A."/>
            <person name="Ortiz-Santana B."/>
            <person name="Ovrebo C."/>
            <person name="Racz N."/>
            <person name="Riley R."/>
            <person name="Savchenko A."/>
            <person name="Shiryaev A."/>
            <person name="Soop K."/>
            <person name="Spirin V."/>
            <person name="Szebenyi C."/>
            <person name="Tomsovsky M."/>
            <person name="Tulloss R.E."/>
            <person name="Uehling J."/>
            <person name="Grigoriev I.V."/>
            <person name="Vagvolgyi C."/>
            <person name="Papp T."/>
            <person name="Martin F.M."/>
            <person name="Miettinen O."/>
            <person name="Hibbett D.S."/>
            <person name="Nagy L.G."/>
        </authorList>
    </citation>
    <scope>NUCLEOTIDE SEQUENCE [LARGE SCALE GENOMIC DNA]</scope>
    <source>
        <strain evidence="9 10">OMC1185</strain>
    </source>
</reference>
<keyword evidence="4 7" id="KW-0560">Oxidoreductase</keyword>